<keyword evidence="5" id="KW-1185">Reference proteome</keyword>
<keyword evidence="4" id="KW-0347">Helicase</keyword>
<evidence type="ECO:0000313" key="4">
    <source>
        <dbReference type="EMBL" id="KJH72188.1"/>
    </source>
</evidence>
<reference evidence="4 5" key="1">
    <citation type="submission" date="2015-02" db="EMBL/GenBank/DDBJ databases">
        <title>Draft genome of a novel marine cyanobacterium (Chroococcales) isolated from South Atlantic Ocean.</title>
        <authorList>
            <person name="Rigonato J."/>
            <person name="Alvarenga D.O."/>
            <person name="Branco L.H."/>
            <person name="Varani A.M."/>
            <person name="Brandini F.P."/>
            <person name="Fiore M.F."/>
        </authorList>
    </citation>
    <scope>NUCLEOTIDE SEQUENCE [LARGE SCALE GENOMIC DNA]</scope>
    <source>
        <strain evidence="4 5">CENA595</strain>
    </source>
</reference>
<dbReference type="EMBL" id="JYON01000007">
    <property type="protein sequence ID" value="KJH72188.1"/>
    <property type="molecule type" value="Genomic_DNA"/>
</dbReference>
<feature type="domain" description="Helicase ATP-binding" evidence="2">
    <location>
        <begin position="282"/>
        <end position="428"/>
    </location>
</feature>
<dbReference type="Gene3D" id="3.30.870.10">
    <property type="entry name" value="Endonuclease Chain A"/>
    <property type="match status" value="1"/>
</dbReference>
<gene>
    <name evidence="4" type="ORF">UH38_08990</name>
</gene>
<protein>
    <submittedName>
        <fullName evidence="4">Helicase</fullName>
    </submittedName>
</protein>
<dbReference type="PROSITE" id="PS51194">
    <property type="entry name" value="HELICASE_CTER"/>
    <property type="match status" value="1"/>
</dbReference>
<feature type="domain" description="Helicase C-terminal" evidence="3">
    <location>
        <begin position="700"/>
        <end position="862"/>
    </location>
</feature>
<evidence type="ECO:0000313" key="5">
    <source>
        <dbReference type="Proteomes" id="UP000032452"/>
    </source>
</evidence>
<dbReference type="Pfam" id="PF00271">
    <property type="entry name" value="Helicase_C"/>
    <property type="match status" value="1"/>
</dbReference>
<dbReference type="STRING" id="1618023.UH38_08990"/>
<accession>A0A0D8ZTV5</accession>
<dbReference type="OrthoDB" id="9814088at2"/>
<dbReference type="PANTHER" id="PTHR45766">
    <property type="entry name" value="DNA ANNEALING HELICASE AND ENDONUCLEASE ZRANB3 FAMILY MEMBER"/>
    <property type="match status" value="1"/>
</dbReference>
<dbReference type="InterPro" id="IPR049730">
    <property type="entry name" value="SNF2/RAD54-like_C"/>
</dbReference>
<dbReference type="SMART" id="SM00490">
    <property type="entry name" value="HELICc"/>
    <property type="match status" value="1"/>
</dbReference>
<organism evidence="4 5">
    <name type="scientific">Aliterella atlantica CENA595</name>
    <dbReference type="NCBI Taxonomy" id="1618023"/>
    <lineage>
        <taxon>Bacteria</taxon>
        <taxon>Bacillati</taxon>
        <taxon>Cyanobacteriota</taxon>
        <taxon>Cyanophyceae</taxon>
        <taxon>Chroococcidiopsidales</taxon>
        <taxon>Aliterellaceae</taxon>
        <taxon>Aliterella</taxon>
    </lineage>
</organism>
<dbReference type="AlphaFoldDB" id="A0A0D8ZTV5"/>
<evidence type="ECO:0000259" key="3">
    <source>
        <dbReference type="PROSITE" id="PS51194"/>
    </source>
</evidence>
<dbReference type="SUPFAM" id="SSF52540">
    <property type="entry name" value="P-loop containing nucleoside triphosphate hydrolases"/>
    <property type="match status" value="2"/>
</dbReference>
<name>A0A0D8ZTV5_9CYAN</name>
<evidence type="ECO:0000259" key="2">
    <source>
        <dbReference type="PROSITE" id="PS51192"/>
    </source>
</evidence>
<dbReference type="InterPro" id="IPR025202">
    <property type="entry name" value="PLD-like_dom"/>
</dbReference>
<dbReference type="InterPro" id="IPR027417">
    <property type="entry name" value="P-loop_NTPase"/>
</dbReference>
<dbReference type="Gene3D" id="3.40.50.10810">
    <property type="entry name" value="Tandem AAA-ATPase domain"/>
    <property type="match status" value="2"/>
</dbReference>
<keyword evidence="1" id="KW-0378">Hydrolase</keyword>
<keyword evidence="4" id="KW-0067">ATP-binding</keyword>
<dbReference type="GO" id="GO:0016787">
    <property type="term" value="F:hydrolase activity"/>
    <property type="evidence" value="ECO:0007669"/>
    <property type="project" value="UniProtKB-KW"/>
</dbReference>
<keyword evidence="4" id="KW-0547">Nucleotide-binding</keyword>
<dbReference type="GO" id="GO:0004386">
    <property type="term" value="F:helicase activity"/>
    <property type="evidence" value="ECO:0007669"/>
    <property type="project" value="UniProtKB-KW"/>
</dbReference>
<dbReference type="Gene3D" id="3.40.50.300">
    <property type="entry name" value="P-loop containing nucleotide triphosphate hydrolases"/>
    <property type="match status" value="1"/>
</dbReference>
<dbReference type="RefSeq" id="WP_045054314.1">
    <property type="nucleotide sequence ID" value="NZ_CAWMDP010000040.1"/>
</dbReference>
<dbReference type="CDD" id="cd18793">
    <property type="entry name" value="SF2_C_SNF"/>
    <property type="match status" value="1"/>
</dbReference>
<evidence type="ECO:0000256" key="1">
    <source>
        <dbReference type="ARBA" id="ARBA00022801"/>
    </source>
</evidence>
<sequence>MPTHDIIDNRNQKLVDQINCILDSSSTAHFAVGYFFLSGFTAIADRLTNIKELRLLIGNTTNRETIEQIAQGYRQLELISDRIEAQTYPKRTEVEQMTTDTAANIRSSIELMDQTDEAETLVKNLVQMIEEKRLHVKIYTKGTLHAKAYIFDYATVFNERGRPLERSENGIAIVGSSNLTLSGISNNTELNVVIHGNNNHAELTHWFAELWHEADDFNEALMREMQQSWAATLVRPYDVYMKTLYALVRDRLEDTTPKDIILEDEITKQLAEFQKVAVNHAIQNIRDYGGAFVSDVVGLGESFIGAAIVKRFEQTERARPLIICPPPLIEMWERYNEVYQLNARVLSMGLLKEDDENGVMVLLDDFRYKDRDFVLIDESHNLRNNTTQRYKVLETFLAAGKRCCLLTATPRNKSAWDIYHQLKLFHQDDKTDLPIDPPDLKEYFRLVEKGEKKLPELLSHILIRRTRNHILRFYGFDAATHDRVDPTNFGEYLSGKRQAYVIVGSQHRFFPKRELETIEYSIEDTYQGLYQELRQYIGKPRKRQLGKPPINELSYARYGLWNYVLKDKQRQEPYITLQRAGANLRGLMRVLLFKRFESSVYAFQVTIDRLLLVHQRFFHALSQGFVPAGEEAQTLLSEDCDRAEEQDLMDALRQVSNKYDLADFDAEKLQQHIEHDIHILKQIQELVAQITPDKDAKLQTLKKWLSKPPLQGKKRLIFTQYADTAKYLHDNLKAQGKQDDIDVIYSGSSKNKARAVGRFAPKANKEYKFRLGESELNTLIATDVLAEGLNLQDGDSIINYDLHWNPVRLIQRFGRIDRIGSEKDIIYGFNFLPELGIERNLGLQQKLKNRIQEIHDTIGEDSAILDRTEQLNEEALYAIYEQKGKQLSLFDPEEEEEFLDLNEAEEILRQLQNNDPVEFERIATLPNGIRTAKVSMQKATYVFCEASDPNRPHIKGYQQLFLVDSQGQVISRDIPRILGAIKTDVNLPAAALPKNHNTTVMRVKRQFAEEVKHRQAEKEYNQRLTSGQRYILRELRIYFKAIADEEVKAQVNILERVFRGSITQAISREINTLRHNGITDRDLFNQLLKIYNQHNMREWLNNNSMPTLSNPVPIIVCSEALI</sequence>
<comment type="caution">
    <text evidence="4">The sequence shown here is derived from an EMBL/GenBank/DDBJ whole genome shotgun (WGS) entry which is preliminary data.</text>
</comment>
<dbReference type="InterPro" id="IPR038718">
    <property type="entry name" value="SNF2-like_sf"/>
</dbReference>
<dbReference type="SUPFAM" id="SSF56024">
    <property type="entry name" value="Phospholipase D/nuclease"/>
    <property type="match status" value="1"/>
</dbReference>
<dbReference type="Pfam" id="PF13091">
    <property type="entry name" value="PLDc_2"/>
    <property type="match status" value="1"/>
</dbReference>
<dbReference type="InterPro" id="IPR014001">
    <property type="entry name" value="Helicase_ATP-bd"/>
</dbReference>
<dbReference type="PATRIC" id="fig|1618023.3.peg.3537"/>
<dbReference type="SMART" id="SM00487">
    <property type="entry name" value="DEXDc"/>
    <property type="match status" value="1"/>
</dbReference>
<dbReference type="CDD" id="cd09178">
    <property type="entry name" value="PLDc_N_Snf2_like"/>
    <property type="match status" value="1"/>
</dbReference>
<dbReference type="PANTHER" id="PTHR45766:SF6">
    <property type="entry name" value="SWI_SNF-RELATED MATRIX-ASSOCIATED ACTIN-DEPENDENT REGULATOR OF CHROMATIN SUBFAMILY A-LIKE PROTEIN 1"/>
    <property type="match status" value="1"/>
</dbReference>
<dbReference type="PROSITE" id="PS51192">
    <property type="entry name" value="HELICASE_ATP_BIND_1"/>
    <property type="match status" value="1"/>
</dbReference>
<dbReference type="InterPro" id="IPR001650">
    <property type="entry name" value="Helicase_C-like"/>
</dbReference>
<proteinExistence type="predicted"/>
<dbReference type="Proteomes" id="UP000032452">
    <property type="component" value="Unassembled WGS sequence"/>
</dbReference>